<sequence>MVNPAQVFRNMGIRRQVLQQREIRQQQEEEEQPDRLLWIVMVGIVVFYIVFVIICTLRVDKDMPIKPSNIGYKG</sequence>
<dbReference type="GeneID" id="9828211"/>
<keyword evidence="1" id="KW-0812">Transmembrane</keyword>
<dbReference type="Proteomes" id="UP000483820">
    <property type="component" value="Chromosome I"/>
</dbReference>
<name>A0A6A5HUW7_CAERE</name>
<dbReference type="KEGG" id="crq:GCK72_003251"/>
<keyword evidence="1" id="KW-0472">Membrane</keyword>
<evidence type="ECO:0000313" key="2">
    <source>
        <dbReference type="EMBL" id="KAF1771425.1"/>
    </source>
</evidence>
<dbReference type="AlphaFoldDB" id="A0A6A5HUW7"/>
<keyword evidence="1" id="KW-1133">Transmembrane helix</keyword>
<reference evidence="2 3" key="1">
    <citation type="submission" date="2019-12" db="EMBL/GenBank/DDBJ databases">
        <title>Chromosome-level assembly of the Caenorhabditis remanei genome.</title>
        <authorList>
            <person name="Teterina A.A."/>
            <person name="Willis J.H."/>
            <person name="Phillips P.C."/>
        </authorList>
    </citation>
    <scope>NUCLEOTIDE SEQUENCE [LARGE SCALE GENOMIC DNA]</scope>
    <source>
        <strain evidence="2 3">PX506</strain>
        <tissue evidence="2">Whole organism</tissue>
    </source>
</reference>
<dbReference type="RefSeq" id="XP_003098699.2">
    <property type="nucleotide sequence ID" value="XM_003098651.2"/>
</dbReference>
<proteinExistence type="predicted"/>
<evidence type="ECO:0000256" key="1">
    <source>
        <dbReference type="SAM" id="Phobius"/>
    </source>
</evidence>
<protein>
    <submittedName>
        <fullName evidence="2">Uncharacterized protein</fullName>
    </submittedName>
</protein>
<dbReference type="CTD" id="9828211"/>
<dbReference type="EMBL" id="WUAV01000001">
    <property type="protein sequence ID" value="KAF1771425.1"/>
    <property type="molecule type" value="Genomic_DNA"/>
</dbReference>
<organism evidence="2 3">
    <name type="scientific">Caenorhabditis remanei</name>
    <name type="common">Caenorhabditis vulgaris</name>
    <dbReference type="NCBI Taxonomy" id="31234"/>
    <lineage>
        <taxon>Eukaryota</taxon>
        <taxon>Metazoa</taxon>
        <taxon>Ecdysozoa</taxon>
        <taxon>Nematoda</taxon>
        <taxon>Chromadorea</taxon>
        <taxon>Rhabditida</taxon>
        <taxon>Rhabditina</taxon>
        <taxon>Rhabditomorpha</taxon>
        <taxon>Rhabditoidea</taxon>
        <taxon>Rhabditidae</taxon>
        <taxon>Peloderinae</taxon>
        <taxon>Caenorhabditis</taxon>
    </lineage>
</organism>
<evidence type="ECO:0000313" key="3">
    <source>
        <dbReference type="Proteomes" id="UP000483820"/>
    </source>
</evidence>
<comment type="caution">
    <text evidence="2">The sequence shown here is derived from an EMBL/GenBank/DDBJ whole genome shotgun (WGS) entry which is preliminary data.</text>
</comment>
<gene>
    <name evidence="2" type="ORF">GCK72_003251</name>
</gene>
<feature type="transmembrane region" description="Helical" evidence="1">
    <location>
        <begin position="36"/>
        <end position="57"/>
    </location>
</feature>
<accession>A0A6A5HUW7</accession>